<comment type="catalytic activity">
    <reaction evidence="1">
        <text>RNA(n) + a ribonucleoside 5'-triphosphate = RNA(n+1) + diphosphate</text>
        <dbReference type="Rhea" id="RHEA:21248"/>
        <dbReference type="Rhea" id="RHEA-COMP:14527"/>
        <dbReference type="Rhea" id="RHEA-COMP:17342"/>
        <dbReference type="ChEBI" id="CHEBI:33019"/>
        <dbReference type="ChEBI" id="CHEBI:61557"/>
        <dbReference type="ChEBI" id="CHEBI:140395"/>
        <dbReference type="EC" id="2.7.7.48"/>
    </reaction>
</comment>
<gene>
    <name evidence="3" type="ORF">DFH07DRAFT_954217</name>
</gene>
<dbReference type="InterPro" id="IPR057596">
    <property type="entry name" value="RDRP_core"/>
</dbReference>
<dbReference type="Proteomes" id="UP001215280">
    <property type="component" value="Unassembled WGS sequence"/>
</dbReference>
<proteinExistence type="inferred from homology"/>
<dbReference type="EMBL" id="JARJLG010000025">
    <property type="protein sequence ID" value="KAJ7769622.1"/>
    <property type="molecule type" value="Genomic_DNA"/>
</dbReference>
<dbReference type="GO" id="GO:0003968">
    <property type="term" value="F:RNA-directed RNA polymerase activity"/>
    <property type="evidence" value="ECO:0007669"/>
    <property type="project" value="UniProtKB-KW"/>
</dbReference>
<reference evidence="3" key="1">
    <citation type="submission" date="2023-03" db="EMBL/GenBank/DDBJ databases">
        <title>Massive genome expansion in bonnet fungi (Mycena s.s.) driven by repeated elements and novel gene families across ecological guilds.</title>
        <authorList>
            <consortium name="Lawrence Berkeley National Laboratory"/>
            <person name="Harder C.B."/>
            <person name="Miyauchi S."/>
            <person name="Viragh M."/>
            <person name="Kuo A."/>
            <person name="Thoen E."/>
            <person name="Andreopoulos B."/>
            <person name="Lu D."/>
            <person name="Skrede I."/>
            <person name="Drula E."/>
            <person name="Henrissat B."/>
            <person name="Morin E."/>
            <person name="Kohler A."/>
            <person name="Barry K."/>
            <person name="LaButti K."/>
            <person name="Morin E."/>
            <person name="Salamov A."/>
            <person name="Lipzen A."/>
            <person name="Mereny Z."/>
            <person name="Hegedus B."/>
            <person name="Baldrian P."/>
            <person name="Stursova M."/>
            <person name="Weitz H."/>
            <person name="Taylor A."/>
            <person name="Grigoriev I.V."/>
            <person name="Nagy L.G."/>
            <person name="Martin F."/>
            <person name="Kauserud H."/>
        </authorList>
    </citation>
    <scope>NUCLEOTIDE SEQUENCE</scope>
    <source>
        <strain evidence="3">CBHHK188m</strain>
    </source>
</reference>
<accession>A0AAD7JQF3</accession>
<dbReference type="GO" id="GO:0003723">
    <property type="term" value="F:RNA binding"/>
    <property type="evidence" value="ECO:0007669"/>
    <property type="project" value="UniProtKB-KW"/>
</dbReference>
<keyword evidence="1" id="KW-0694">RNA-binding</keyword>
<comment type="caution">
    <text evidence="3">The sequence shown here is derived from an EMBL/GenBank/DDBJ whole genome shotgun (WGS) entry which is preliminary data.</text>
</comment>
<dbReference type="AlphaFoldDB" id="A0AAD7JQF3"/>
<evidence type="ECO:0000313" key="3">
    <source>
        <dbReference type="EMBL" id="KAJ7769622.1"/>
    </source>
</evidence>
<keyword evidence="1" id="KW-0696">RNA-directed RNA polymerase</keyword>
<dbReference type="Pfam" id="PF05183">
    <property type="entry name" value="RdRP"/>
    <property type="match status" value="1"/>
</dbReference>
<keyword evidence="1" id="KW-0808">Transferase</keyword>
<dbReference type="EC" id="2.7.7.48" evidence="1"/>
<comment type="similarity">
    <text evidence="1">Belongs to the RdRP family.</text>
</comment>
<keyword evidence="4" id="KW-1185">Reference proteome</keyword>
<protein>
    <recommendedName>
        <fullName evidence="1">RNA-dependent RNA polymerase</fullName>
        <ecNumber evidence="1">2.7.7.48</ecNumber>
    </recommendedName>
</protein>
<evidence type="ECO:0000256" key="1">
    <source>
        <dbReference type="RuleBase" id="RU363098"/>
    </source>
</evidence>
<evidence type="ECO:0000313" key="4">
    <source>
        <dbReference type="Proteomes" id="UP001215280"/>
    </source>
</evidence>
<sequence length="91" mass="9901">MLLAGHDMNESCRATLLWRFQTASRKVLHKKLNIPTWQIHSQCICSAIDLSGPAGVQVIQAVNESELKHLTNCIVFAASGAHSETDRMGGG</sequence>
<evidence type="ECO:0000259" key="2">
    <source>
        <dbReference type="Pfam" id="PF05183"/>
    </source>
</evidence>
<feature type="domain" description="RDRP core" evidence="2">
    <location>
        <begin position="53"/>
        <end position="91"/>
    </location>
</feature>
<name>A0AAD7JQF3_9AGAR</name>
<keyword evidence="1" id="KW-0548">Nucleotidyltransferase</keyword>
<organism evidence="3 4">
    <name type="scientific">Mycena maculata</name>
    <dbReference type="NCBI Taxonomy" id="230809"/>
    <lineage>
        <taxon>Eukaryota</taxon>
        <taxon>Fungi</taxon>
        <taxon>Dikarya</taxon>
        <taxon>Basidiomycota</taxon>
        <taxon>Agaricomycotina</taxon>
        <taxon>Agaricomycetes</taxon>
        <taxon>Agaricomycetidae</taxon>
        <taxon>Agaricales</taxon>
        <taxon>Marasmiineae</taxon>
        <taxon>Mycenaceae</taxon>
        <taxon>Mycena</taxon>
    </lineage>
</organism>